<evidence type="ECO:0000313" key="10">
    <source>
        <dbReference type="EMBL" id="TCV93366.1"/>
    </source>
</evidence>
<gene>
    <name evidence="10" type="ORF">EC912_105226</name>
</gene>
<dbReference type="InterPro" id="IPR011006">
    <property type="entry name" value="CheY-like_superfamily"/>
</dbReference>
<dbReference type="InterPro" id="IPR001867">
    <property type="entry name" value="OmpR/PhoB-type_DNA-bd"/>
</dbReference>
<dbReference type="SMART" id="SM00448">
    <property type="entry name" value="REC"/>
    <property type="match status" value="1"/>
</dbReference>
<evidence type="ECO:0000313" key="11">
    <source>
        <dbReference type="Proteomes" id="UP000295645"/>
    </source>
</evidence>
<dbReference type="InterPro" id="IPR036388">
    <property type="entry name" value="WH-like_DNA-bd_sf"/>
</dbReference>
<feature type="DNA-binding region" description="OmpR/PhoB-type" evidence="7">
    <location>
        <begin position="125"/>
        <end position="222"/>
    </location>
</feature>
<dbReference type="EMBL" id="SMCS01000005">
    <property type="protein sequence ID" value="TCV93366.1"/>
    <property type="molecule type" value="Genomic_DNA"/>
</dbReference>
<dbReference type="GO" id="GO:0006355">
    <property type="term" value="P:regulation of DNA-templated transcription"/>
    <property type="evidence" value="ECO:0007669"/>
    <property type="project" value="InterPro"/>
</dbReference>
<dbReference type="OrthoDB" id="9802426at2"/>
<dbReference type="PROSITE" id="PS50110">
    <property type="entry name" value="RESPONSE_REGULATORY"/>
    <property type="match status" value="1"/>
</dbReference>
<evidence type="ECO:0000256" key="3">
    <source>
        <dbReference type="ARBA" id="ARBA00023015"/>
    </source>
</evidence>
<organism evidence="10 11">
    <name type="scientific">Luteibacter rhizovicinus</name>
    <dbReference type="NCBI Taxonomy" id="242606"/>
    <lineage>
        <taxon>Bacteria</taxon>
        <taxon>Pseudomonadati</taxon>
        <taxon>Pseudomonadota</taxon>
        <taxon>Gammaproteobacteria</taxon>
        <taxon>Lysobacterales</taxon>
        <taxon>Rhodanobacteraceae</taxon>
        <taxon>Luteibacter</taxon>
    </lineage>
</organism>
<evidence type="ECO:0000256" key="2">
    <source>
        <dbReference type="ARBA" id="ARBA00023012"/>
    </source>
</evidence>
<dbReference type="InterPro" id="IPR001789">
    <property type="entry name" value="Sig_transdc_resp-reg_receiver"/>
</dbReference>
<evidence type="ECO:0000256" key="5">
    <source>
        <dbReference type="ARBA" id="ARBA00023163"/>
    </source>
</evidence>
<keyword evidence="2" id="KW-0902">Two-component regulatory system</keyword>
<comment type="caution">
    <text evidence="10">The sequence shown here is derived from an EMBL/GenBank/DDBJ whole genome shotgun (WGS) entry which is preliminary data.</text>
</comment>
<accession>A0A4R3YM32</accession>
<keyword evidence="4 7" id="KW-0238">DNA-binding</keyword>
<dbReference type="Gene3D" id="3.40.50.2300">
    <property type="match status" value="1"/>
</dbReference>
<dbReference type="RefSeq" id="WP_132145107.1">
    <property type="nucleotide sequence ID" value="NZ_SMCS01000005.1"/>
</dbReference>
<dbReference type="GO" id="GO:0032993">
    <property type="term" value="C:protein-DNA complex"/>
    <property type="evidence" value="ECO:0007669"/>
    <property type="project" value="TreeGrafter"/>
</dbReference>
<feature type="domain" description="Response regulatory" evidence="8">
    <location>
        <begin position="2"/>
        <end position="116"/>
    </location>
</feature>
<keyword evidence="1 6" id="KW-0597">Phosphoprotein</keyword>
<dbReference type="Proteomes" id="UP000295645">
    <property type="component" value="Unassembled WGS sequence"/>
</dbReference>
<feature type="modified residue" description="4-aspartylphosphate" evidence="6">
    <location>
        <position position="51"/>
    </location>
</feature>
<dbReference type="GO" id="GO:0005829">
    <property type="term" value="C:cytosol"/>
    <property type="evidence" value="ECO:0007669"/>
    <property type="project" value="TreeGrafter"/>
</dbReference>
<dbReference type="PANTHER" id="PTHR48111">
    <property type="entry name" value="REGULATOR OF RPOS"/>
    <property type="match status" value="1"/>
</dbReference>
<name>A0A4R3YM32_9GAMM</name>
<dbReference type="Gene3D" id="1.10.10.10">
    <property type="entry name" value="Winged helix-like DNA-binding domain superfamily/Winged helix DNA-binding domain"/>
    <property type="match status" value="1"/>
</dbReference>
<evidence type="ECO:0000259" key="8">
    <source>
        <dbReference type="PROSITE" id="PS50110"/>
    </source>
</evidence>
<dbReference type="PROSITE" id="PS51755">
    <property type="entry name" value="OMPR_PHOB"/>
    <property type="match status" value="1"/>
</dbReference>
<dbReference type="GO" id="GO:0000156">
    <property type="term" value="F:phosphorelay response regulator activity"/>
    <property type="evidence" value="ECO:0007669"/>
    <property type="project" value="TreeGrafter"/>
</dbReference>
<reference evidence="10 11" key="1">
    <citation type="submission" date="2019-03" db="EMBL/GenBank/DDBJ databases">
        <title>Above-ground endophytic microbial communities from plants in different locations in the United States.</title>
        <authorList>
            <person name="Frank C."/>
        </authorList>
    </citation>
    <scope>NUCLEOTIDE SEQUENCE [LARGE SCALE GENOMIC DNA]</scope>
    <source>
        <strain evidence="10 11">LP_13_YM</strain>
    </source>
</reference>
<protein>
    <submittedName>
        <fullName evidence="10">Winged helix family two component transcriptional regulator</fullName>
    </submittedName>
</protein>
<evidence type="ECO:0000259" key="9">
    <source>
        <dbReference type="PROSITE" id="PS51755"/>
    </source>
</evidence>
<dbReference type="SMART" id="SM00862">
    <property type="entry name" value="Trans_reg_C"/>
    <property type="match status" value="1"/>
</dbReference>
<dbReference type="Pfam" id="PF00486">
    <property type="entry name" value="Trans_reg_C"/>
    <property type="match status" value="1"/>
</dbReference>
<dbReference type="SUPFAM" id="SSF52172">
    <property type="entry name" value="CheY-like"/>
    <property type="match status" value="1"/>
</dbReference>
<evidence type="ECO:0000256" key="6">
    <source>
        <dbReference type="PROSITE-ProRule" id="PRU00169"/>
    </source>
</evidence>
<dbReference type="AlphaFoldDB" id="A0A4R3YM32"/>
<sequence length="227" mass="25329">MRLLIIEDDERAAAYLARGLSESGHVVDVAGDGALGLAMAREGIYDVLIVDRLLPAMDGLELVRTLRRDDPRIGVLMLSAMAGTADRVAGMHAGCDDYLVKPYAFVEVLARIESLARRGDRSREGHVLQVGDLQLDVLARQLRRGDRLIALQPREYLLLEYLMRHADQVVTRTMLLEAVWDYDFDPQGSVVDMHVYRLRRKIEQDASPLLHTLPGVGYVLSTTPPVT</sequence>
<keyword evidence="5" id="KW-0804">Transcription</keyword>
<feature type="domain" description="OmpR/PhoB-type" evidence="9">
    <location>
        <begin position="125"/>
        <end position="222"/>
    </location>
</feature>
<dbReference type="FunFam" id="1.10.10.10:FF:000005">
    <property type="entry name" value="Two-component system response regulator"/>
    <property type="match status" value="1"/>
</dbReference>
<dbReference type="InterPro" id="IPR039420">
    <property type="entry name" value="WalR-like"/>
</dbReference>
<dbReference type="PANTHER" id="PTHR48111:SF76">
    <property type="entry name" value="TWO-COMPONENT RESPONSE REGULATOR"/>
    <property type="match status" value="1"/>
</dbReference>
<dbReference type="Pfam" id="PF00072">
    <property type="entry name" value="Response_reg"/>
    <property type="match status" value="1"/>
</dbReference>
<proteinExistence type="predicted"/>
<evidence type="ECO:0000256" key="1">
    <source>
        <dbReference type="ARBA" id="ARBA00022553"/>
    </source>
</evidence>
<evidence type="ECO:0000256" key="4">
    <source>
        <dbReference type="ARBA" id="ARBA00023125"/>
    </source>
</evidence>
<keyword evidence="3" id="KW-0805">Transcription regulation</keyword>
<evidence type="ECO:0000256" key="7">
    <source>
        <dbReference type="PROSITE-ProRule" id="PRU01091"/>
    </source>
</evidence>
<dbReference type="GO" id="GO:0000976">
    <property type="term" value="F:transcription cis-regulatory region binding"/>
    <property type="evidence" value="ECO:0007669"/>
    <property type="project" value="TreeGrafter"/>
</dbReference>
<keyword evidence="11" id="KW-1185">Reference proteome</keyword>
<dbReference type="CDD" id="cd00383">
    <property type="entry name" value="trans_reg_C"/>
    <property type="match status" value="1"/>
</dbReference>